<accession>B9MYI8</accession>
<organism evidence="1 2">
    <name type="scientific">Populus trichocarpa</name>
    <name type="common">Western balsam poplar</name>
    <name type="synonym">Populus balsamifera subsp. trichocarpa</name>
    <dbReference type="NCBI Taxonomy" id="3694"/>
    <lineage>
        <taxon>Eukaryota</taxon>
        <taxon>Viridiplantae</taxon>
        <taxon>Streptophyta</taxon>
        <taxon>Embryophyta</taxon>
        <taxon>Tracheophyta</taxon>
        <taxon>Spermatophyta</taxon>
        <taxon>Magnoliopsida</taxon>
        <taxon>eudicotyledons</taxon>
        <taxon>Gunneridae</taxon>
        <taxon>Pentapetalae</taxon>
        <taxon>rosids</taxon>
        <taxon>fabids</taxon>
        <taxon>Malpighiales</taxon>
        <taxon>Salicaceae</taxon>
        <taxon>Saliceae</taxon>
        <taxon>Populus</taxon>
    </lineage>
</organism>
<evidence type="ECO:0000313" key="2">
    <source>
        <dbReference type="Proteomes" id="UP000006729"/>
    </source>
</evidence>
<dbReference type="HOGENOM" id="CLU_1263386_0_0_1"/>
<dbReference type="AlphaFoldDB" id="B9MYI8"/>
<evidence type="ECO:0000313" key="1">
    <source>
        <dbReference type="EMBL" id="PNT41995.1"/>
    </source>
</evidence>
<reference evidence="1 2" key="1">
    <citation type="journal article" date="2006" name="Science">
        <title>The genome of black cottonwood, Populus trichocarpa (Torr. &amp; Gray).</title>
        <authorList>
            <person name="Tuskan G.A."/>
            <person name="Difazio S."/>
            <person name="Jansson S."/>
            <person name="Bohlmann J."/>
            <person name="Grigoriev I."/>
            <person name="Hellsten U."/>
            <person name="Putnam N."/>
            <person name="Ralph S."/>
            <person name="Rombauts S."/>
            <person name="Salamov A."/>
            <person name="Schein J."/>
            <person name="Sterck L."/>
            <person name="Aerts A."/>
            <person name="Bhalerao R.R."/>
            <person name="Bhalerao R.P."/>
            <person name="Blaudez D."/>
            <person name="Boerjan W."/>
            <person name="Brun A."/>
            <person name="Brunner A."/>
            <person name="Busov V."/>
            <person name="Campbell M."/>
            <person name="Carlson J."/>
            <person name="Chalot M."/>
            <person name="Chapman J."/>
            <person name="Chen G.L."/>
            <person name="Cooper D."/>
            <person name="Coutinho P.M."/>
            <person name="Couturier J."/>
            <person name="Covert S."/>
            <person name="Cronk Q."/>
            <person name="Cunningham R."/>
            <person name="Davis J."/>
            <person name="Degroeve S."/>
            <person name="Dejardin A."/>
            <person name="Depamphilis C."/>
            <person name="Detter J."/>
            <person name="Dirks B."/>
            <person name="Dubchak I."/>
            <person name="Duplessis S."/>
            <person name="Ehlting J."/>
            <person name="Ellis B."/>
            <person name="Gendler K."/>
            <person name="Goodstein D."/>
            <person name="Gribskov M."/>
            <person name="Grimwood J."/>
            <person name="Groover A."/>
            <person name="Gunter L."/>
            <person name="Hamberger B."/>
            <person name="Heinze B."/>
            <person name="Helariutta Y."/>
            <person name="Henrissat B."/>
            <person name="Holligan D."/>
            <person name="Holt R."/>
            <person name="Huang W."/>
            <person name="Islam-Faridi N."/>
            <person name="Jones S."/>
            <person name="Jones-Rhoades M."/>
            <person name="Jorgensen R."/>
            <person name="Joshi C."/>
            <person name="Kangasjarvi J."/>
            <person name="Karlsson J."/>
            <person name="Kelleher C."/>
            <person name="Kirkpatrick R."/>
            <person name="Kirst M."/>
            <person name="Kohler A."/>
            <person name="Kalluri U."/>
            <person name="Larimer F."/>
            <person name="Leebens-Mack J."/>
            <person name="Leple J.C."/>
            <person name="Locascio P."/>
            <person name="Lou Y."/>
            <person name="Lucas S."/>
            <person name="Martin F."/>
            <person name="Montanini B."/>
            <person name="Napoli C."/>
            <person name="Nelson D.R."/>
            <person name="Nelson C."/>
            <person name="Nieminen K."/>
            <person name="Nilsson O."/>
            <person name="Pereda V."/>
            <person name="Peter G."/>
            <person name="Philippe R."/>
            <person name="Pilate G."/>
            <person name="Poliakov A."/>
            <person name="Razumovskaya J."/>
            <person name="Richardson P."/>
            <person name="Rinaldi C."/>
            <person name="Ritland K."/>
            <person name="Rouze P."/>
            <person name="Ryaboy D."/>
            <person name="Schmutz J."/>
            <person name="Schrader J."/>
            <person name="Segerman B."/>
            <person name="Shin H."/>
            <person name="Siddiqui A."/>
            <person name="Sterky F."/>
            <person name="Terry A."/>
            <person name="Tsai C.J."/>
            <person name="Uberbacher E."/>
            <person name="Unneberg P."/>
            <person name="Vahala J."/>
            <person name="Wall K."/>
            <person name="Wessler S."/>
            <person name="Yang G."/>
            <person name="Yin T."/>
            <person name="Douglas C."/>
            <person name="Marra M."/>
            <person name="Sandberg G."/>
            <person name="Van de Peer Y."/>
            <person name="Rokhsar D."/>
        </authorList>
    </citation>
    <scope>NUCLEOTIDE SEQUENCE [LARGE SCALE GENOMIC DNA]</scope>
    <source>
        <strain evidence="2">cv. Nisqually</strain>
    </source>
</reference>
<proteinExistence type="predicted"/>
<dbReference type="KEGG" id="pop:18097976"/>
<protein>
    <submittedName>
        <fullName evidence="1">Uncharacterized protein</fullName>
    </submittedName>
</protein>
<gene>
    <name evidence="1" type="ORF">POPTR_004G187300</name>
</gene>
<dbReference type="EMBL" id="CM009293">
    <property type="protein sequence ID" value="PNT41995.1"/>
    <property type="molecule type" value="Genomic_DNA"/>
</dbReference>
<name>B9MYI8_POPTR</name>
<keyword evidence="2" id="KW-1185">Reference proteome</keyword>
<dbReference type="OrthoDB" id="855556at2759"/>
<dbReference type="Gramene" id="Potri.004G187300.1.v4.1">
    <property type="protein sequence ID" value="Potri.004G187300.1.v4.1"/>
    <property type="gene ID" value="Potri.004G187300.v4.1"/>
</dbReference>
<dbReference type="InParanoid" id="B9MYI8"/>
<dbReference type="Proteomes" id="UP000006729">
    <property type="component" value="Chromosome 4"/>
</dbReference>
<sequence length="219" mass="24658">MATLGCNDTDAKKTEVESLQVLRPVGSQGGGTEGLPYLYHRPMHKGLAKADDDYVTEAFKQLPMPDQEKLIEELSSQLHQDVMVEKLFDESEEAYRLRCFTELHMKLPSDSRQGFNNEFRRRYYSIRGLPLKLPFNSYNRFKNNYNQCYPCNTIGTQVSGTIVSGICEGFGQQIVQQIFEGIVGGSEESSLTLEFFKVKTLDLRGANEVGTGTTSTTTR</sequence>